<dbReference type="GO" id="GO:0008237">
    <property type="term" value="F:metallopeptidase activity"/>
    <property type="evidence" value="ECO:0007669"/>
    <property type="project" value="InterPro"/>
</dbReference>
<evidence type="ECO:0000313" key="1">
    <source>
        <dbReference type="EMBL" id="RSH79150.1"/>
    </source>
</evidence>
<dbReference type="GeneID" id="39585731"/>
<dbReference type="InterPro" id="IPR019026">
    <property type="entry name" value="Peptidase_M64_IgA"/>
</dbReference>
<dbReference type="Pfam" id="PF09471">
    <property type="entry name" value="Peptidase_M64"/>
    <property type="match status" value="1"/>
</dbReference>
<dbReference type="InterPro" id="IPR024079">
    <property type="entry name" value="MetalloPept_cat_dom_sf"/>
</dbReference>
<evidence type="ECO:0000313" key="2">
    <source>
        <dbReference type="Proteomes" id="UP000279236"/>
    </source>
</evidence>
<comment type="caution">
    <text evidence="1">The sequence shown here is derived from an EMBL/GenBank/DDBJ whole genome shotgun (WGS) entry which is preliminary data.</text>
</comment>
<protein>
    <submittedName>
        <fullName evidence="1">Uncharacterized protein</fullName>
    </submittedName>
</protein>
<organism evidence="1 2">
    <name type="scientific">Apiotrichum porosum</name>
    <dbReference type="NCBI Taxonomy" id="105984"/>
    <lineage>
        <taxon>Eukaryota</taxon>
        <taxon>Fungi</taxon>
        <taxon>Dikarya</taxon>
        <taxon>Basidiomycota</taxon>
        <taxon>Agaricomycotina</taxon>
        <taxon>Tremellomycetes</taxon>
        <taxon>Trichosporonales</taxon>
        <taxon>Trichosporonaceae</taxon>
        <taxon>Apiotrichum</taxon>
    </lineage>
</organism>
<dbReference type="OrthoDB" id="2961863at2759"/>
<sequence>MAVPTGRLHDTPPLPSPASPAAFVPLISASLEATYHDVPVPPPEGMELFELAVSGPVGERVNLAFFADGYTLTERDKFVEDARKLTDDIVRTGPMVHVADLVNVFGVFVPSEKSGLGQDKPLAGSPFGLFRSGSELRGVYVAFQDTARAACKYWNEAEKGGCDQAILLGNDGLYGGLGGEFTVITASPLNGPLVLRHELGHSLIPVGEEYEGGTWGVENLDQLKWAHHLSEPNKLRVESVHVPLQAYPWHNLDEGRWSATFTASNVTGKKGTTGMLRTSLSSIPYPSHVRITLQGKDLDLKSAFPPAPWKGSFDRRWLEVALPHGLAEDIPFTIVVELTKEGRKAKAGQGGKMVTSVEIIEYGKNCNVEPGFIGAFPTYSETGSVTLRPTNEGCLMRNVNYPNFCLDVPIQKRLVEIVKRSRGAKLDSPRNMIGTYVPDMLVVLRIDSKPPQFPHILVSLVGELKVTPITY</sequence>
<name>A0A427XJV8_9TREE</name>
<dbReference type="Gene3D" id="3.40.390.10">
    <property type="entry name" value="Collagenase (Catalytic Domain)"/>
    <property type="match status" value="1"/>
</dbReference>
<dbReference type="EMBL" id="RSCE01000010">
    <property type="protein sequence ID" value="RSH79150.1"/>
    <property type="molecule type" value="Genomic_DNA"/>
</dbReference>
<dbReference type="Proteomes" id="UP000279236">
    <property type="component" value="Unassembled WGS sequence"/>
</dbReference>
<reference evidence="1 2" key="1">
    <citation type="submission" date="2018-11" db="EMBL/GenBank/DDBJ databases">
        <title>Genome sequence of Apiotrichum porosum DSM 27194.</title>
        <authorList>
            <person name="Aliyu H."/>
            <person name="Gorte O."/>
            <person name="Ochsenreither K."/>
        </authorList>
    </citation>
    <scope>NUCLEOTIDE SEQUENCE [LARGE SCALE GENOMIC DNA]</scope>
    <source>
        <strain evidence="1 2">DSM 27194</strain>
    </source>
</reference>
<dbReference type="AlphaFoldDB" id="A0A427XJV8"/>
<keyword evidence="2" id="KW-1185">Reference proteome</keyword>
<accession>A0A427XJV8</accession>
<dbReference type="RefSeq" id="XP_028474297.1">
    <property type="nucleotide sequence ID" value="XM_028616990.1"/>
</dbReference>
<proteinExistence type="predicted"/>
<gene>
    <name evidence="1" type="ORF">EHS24_001188</name>
</gene>